<dbReference type="InterPro" id="IPR039426">
    <property type="entry name" value="TonB-dep_rcpt-like"/>
</dbReference>
<dbReference type="Pfam" id="PF13715">
    <property type="entry name" value="CarbopepD_reg_2"/>
    <property type="match status" value="1"/>
</dbReference>
<evidence type="ECO:0000256" key="5">
    <source>
        <dbReference type="ARBA" id="ARBA00022692"/>
    </source>
</evidence>
<evidence type="ECO:0000256" key="8">
    <source>
        <dbReference type="ARBA" id="ARBA00023065"/>
    </source>
</evidence>
<comment type="caution">
    <text evidence="16">The sequence shown here is derived from an EMBL/GenBank/DDBJ whole genome shotgun (WGS) entry which is preliminary data.</text>
</comment>
<evidence type="ECO:0000256" key="3">
    <source>
        <dbReference type="ARBA" id="ARBA00022452"/>
    </source>
</evidence>
<evidence type="ECO:0000256" key="13">
    <source>
        <dbReference type="SAM" id="SignalP"/>
    </source>
</evidence>
<feature type="domain" description="TonB-dependent receptor plug" evidence="15">
    <location>
        <begin position="122"/>
        <end position="237"/>
    </location>
</feature>
<evidence type="ECO:0000256" key="4">
    <source>
        <dbReference type="ARBA" id="ARBA00022496"/>
    </source>
</evidence>
<dbReference type="RefSeq" id="WP_207364081.1">
    <property type="nucleotide sequence ID" value="NZ_JAFMYV010000003.1"/>
</dbReference>
<keyword evidence="5" id="KW-0812">Transmembrane</keyword>
<evidence type="ECO:0000256" key="10">
    <source>
        <dbReference type="ARBA" id="ARBA00023136"/>
    </source>
</evidence>
<keyword evidence="3" id="KW-1134">Transmembrane beta strand</keyword>
<dbReference type="InterPro" id="IPR000531">
    <property type="entry name" value="Beta-barrel_TonB"/>
</dbReference>
<dbReference type="AlphaFoldDB" id="A0A939GFY4"/>
<dbReference type="InterPro" id="IPR036942">
    <property type="entry name" value="Beta-barrel_TonB_sf"/>
</dbReference>
<proteinExistence type="inferred from homology"/>
<evidence type="ECO:0000256" key="9">
    <source>
        <dbReference type="ARBA" id="ARBA00023077"/>
    </source>
</evidence>
<keyword evidence="16" id="KW-0675">Receptor</keyword>
<keyword evidence="10 12" id="KW-0472">Membrane</keyword>
<evidence type="ECO:0000259" key="14">
    <source>
        <dbReference type="Pfam" id="PF00593"/>
    </source>
</evidence>
<dbReference type="Pfam" id="PF07715">
    <property type="entry name" value="Plug"/>
    <property type="match status" value="1"/>
</dbReference>
<dbReference type="PANTHER" id="PTHR32552:SF89">
    <property type="entry name" value="CATECHOLATE SIDEROPHORE RECEPTOR FIU"/>
    <property type="match status" value="1"/>
</dbReference>
<comment type="similarity">
    <text evidence="12">Belongs to the TonB-dependent receptor family.</text>
</comment>
<evidence type="ECO:0000256" key="1">
    <source>
        <dbReference type="ARBA" id="ARBA00004571"/>
    </source>
</evidence>
<evidence type="ECO:0000313" key="17">
    <source>
        <dbReference type="Proteomes" id="UP000664034"/>
    </source>
</evidence>
<dbReference type="Pfam" id="PF00593">
    <property type="entry name" value="TonB_dep_Rec_b-barrel"/>
    <property type="match status" value="1"/>
</dbReference>
<feature type="domain" description="TonB-dependent receptor-like beta-barrel" evidence="14">
    <location>
        <begin position="342"/>
        <end position="984"/>
    </location>
</feature>
<gene>
    <name evidence="16" type="ORF">J2I47_08220</name>
</gene>
<evidence type="ECO:0000256" key="6">
    <source>
        <dbReference type="ARBA" id="ARBA00022729"/>
    </source>
</evidence>
<sequence length="1052" mass="112117">MLLLLKTLRPFAFGTLLLATVASYAQSISGIVRDERGQPLPAATIQLQGTARGVVSDAKGYYLFQNVAPGAYTLQTSFVGFTTQRRQVTVASDPITADFSLPEDALSMETVVITGTFDPRTKLESSVAITTLNSRTIDQRAPRGTGDLLQSVPGVWADNSSGEVGSKVVARGLAPVGNDQVGFQYVSLQEEGLPVMGAQMGFALVDMFQRADLSTARMEAIRGGSAAITSANSPGGIFNFISKTGGSTFSGSVRTTGGFYGNNKGLGRVDAEFGGPLAKGWTYHLGGFYRVDGGARTTPFNANQGGQVRANVNKLFANGRGSLKVYGKYLDDRNTFFKEIALDNTLTTGYAGGTDPVDINYSTTFIDVNALVPQADLVRKENTGAQPTRTFNARDAIQNKTFSGGFDLSYDLGKGWNLGARAKVSSFDQAYLQYQGNTVLPVIPGLAPTATLAAQQGYLQFGAGALASAGTYTGAGVPATLAAALVGSFVPSLLSPTYYDAQTGEVLAKLRVGGVTNGVPFAILDPSVPNKLGNYLLATAPLNMFNKVNDLIWSLNLNKEVGRHQLTFGSYQSQTTIDTRWFVDGVLSTLGANPRAVRVEFPAPATIPASVAAVPSLNAAFGGLYSPTGVYKATDANGIVLQSGLAYTITNNVSKLGAYYVNDIWKATNRLSIDLGLRYERVRHTGNKQGWQGGTAIGGLGGVDRNPFTTYDLGTRVYNGVLFDYGSAYSLTTVSGQTVATKTTADVDGDGEGFLYDYLSWSAGANYKLADNTAGYLRVSRGNKAPELDYYANNFVNIPLDKKGAIESVTQAELGFTSNGRKASISATAFYSYLDNALLQLFISNGSASFFTDATFNATRTLGLELETVLNLTNRFSIRGHATLQDAKYDRLSYQNTAGSVNKADFFIEDFSGNRVKDVAPVMIDLTPTYRIGKFSPYVNYRWFSERQGNRRNSVQLAAYGVLAAGITGDLTSKLSIAVQATNLLNSNGILLFGGYGLQGTTLEDVAVGGVKRPDGTVLRGSDINVLNALNSPVFARPVLPRQVSASITYRF</sequence>
<keyword evidence="8" id="KW-0406">Ion transport</keyword>
<keyword evidence="17" id="KW-1185">Reference proteome</keyword>
<dbReference type="InterPro" id="IPR037066">
    <property type="entry name" value="Plug_dom_sf"/>
</dbReference>
<dbReference type="Gene3D" id="2.170.130.10">
    <property type="entry name" value="TonB-dependent receptor, plug domain"/>
    <property type="match status" value="1"/>
</dbReference>
<comment type="subcellular location">
    <subcellularLocation>
        <location evidence="1">Cell outer membrane</location>
        <topology evidence="1">Multi-pass membrane protein</topology>
    </subcellularLocation>
</comment>
<dbReference type="InterPro" id="IPR008969">
    <property type="entry name" value="CarboxyPept-like_regulatory"/>
</dbReference>
<keyword evidence="7" id="KW-0408">Iron</keyword>
<dbReference type="EMBL" id="JAFMYV010000003">
    <property type="protein sequence ID" value="MBO0936524.1"/>
    <property type="molecule type" value="Genomic_DNA"/>
</dbReference>
<accession>A0A939GFY4</accession>
<dbReference type="Gene3D" id="2.40.170.20">
    <property type="entry name" value="TonB-dependent receptor, beta-barrel domain"/>
    <property type="match status" value="1"/>
</dbReference>
<feature type="chain" id="PRO_5037221582" evidence="13">
    <location>
        <begin position="26"/>
        <end position="1052"/>
    </location>
</feature>
<dbReference type="SUPFAM" id="SSF49464">
    <property type="entry name" value="Carboxypeptidase regulatory domain-like"/>
    <property type="match status" value="1"/>
</dbReference>
<dbReference type="PANTHER" id="PTHR32552">
    <property type="entry name" value="FERRICHROME IRON RECEPTOR-RELATED"/>
    <property type="match status" value="1"/>
</dbReference>
<dbReference type="GO" id="GO:0009279">
    <property type="term" value="C:cell outer membrane"/>
    <property type="evidence" value="ECO:0007669"/>
    <property type="project" value="UniProtKB-SubCell"/>
</dbReference>
<reference evidence="16" key="1">
    <citation type="submission" date="2021-03" db="EMBL/GenBank/DDBJ databases">
        <title>Fibrella sp. HMF5335 genome sequencing and assembly.</title>
        <authorList>
            <person name="Kang H."/>
            <person name="Kim H."/>
            <person name="Bae S."/>
            <person name="Joh K."/>
        </authorList>
    </citation>
    <scope>NUCLEOTIDE SEQUENCE</scope>
    <source>
        <strain evidence="16">HMF5335</strain>
    </source>
</reference>
<organism evidence="16 17">
    <name type="scientific">Fibrella rubiginis</name>
    <dbReference type="NCBI Taxonomy" id="2817060"/>
    <lineage>
        <taxon>Bacteria</taxon>
        <taxon>Pseudomonadati</taxon>
        <taxon>Bacteroidota</taxon>
        <taxon>Cytophagia</taxon>
        <taxon>Cytophagales</taxon>
        <taxon>Spirosomataceae</taxon>
        <taxon>Fibrella</taxon>
    </lineage>
</organism>
<evidence type="ECO:0000256" key="7">
    <source>
        <dbReference type="ARBA" id="ARBA00023004"/>
    </source>
</evidence>
<keyword evidence="2" id="KW-0813">Transport</keyword>
<evidence type="ECO:0000259" key="15">
    <source>
        <dbReference type="Pfam" id="PF07715"/>
    </source>
</evidence>
<protein>
    <submittedName>
        <fullName evidence="16">TonB-dependent receptor</fullName>
    </submittedName>
</protein>
<dbReference type="SUPFAM" id="SSF56935">
    <property type="entry name" value="Porins"/>
    <property type="match status" value="1"/>
</dbReference>
<evidence type="ECO:0000256" key="2">
    <source>
        <dbReference type="ARBA" id="ARBA00022448"/>
    </source>
</evidence>
<dbReference type="GO" id="GO:0015344">
    <property type="term" value="F:siderophore uptake transmembrane transporter activity"/>
    <property type="evidence" value="ECO:0007669"/>
    <property type="project" value="TreeGrafter"/>
</dbReference>
<evidence type="ECO:0000256" key="11">
    <source>
        <dbReference type="ARBA" id="ARBA00023237"/>
    </source>
</evidence>
<evidence type="ECO:0000256" key="12">
    <source>
        <dbReference type="RuleBase" id="RU003357"/>
    </source>
</evidence>
<dbReference type="InterPro" id="IPR012910">
    <property type="entry name" value="Plug_dom"/>
</dbReference>
<dbReference type="Gene3D" id="2.60.40.1120">
    <property type="entry name" value="Carboxypeptidase-like, regulatory domain"/>
    <property type="match status" value="1"/>
</dbReference>
<keyword evidence="9 12" id="KW-0798">TonB box</keyword>
<feature type="signal peptide" evidence="13">
    <location>
        <begin position="1"/>
        <end position="25"/>
    </location>
</feature>
<evidence type="ECO:0000313" key="16">
    <source>
        <dbReference type="EMBL" id="MBO0936524.1"/>
    </source>
</evidence>
<keyword evidence="11" id="KW-0998">Cell outer membrane</keyword>
<keyword evidence="4" id="KW-0410">Iron transport</keyword>
<keyword evidence="6 13" id="KW-0732">Signal</keyword>
<name>A0A939GFY4_9BACT</name>
<dbReference type="Proteomes" id="UP000664034">
    <property type="component" value="Unassembled WGS sequence"/>
</dbReference>